<comment type="caution">
    <text evidence="2">The sequence shown here is derived from an EMBL/GenBank/DDBJ whole genome shotgun (WGS) entry which is preliminary data.</text>
</comment>
<keyword evidence="1" id="KW-0732">Signal</keyword>
<proteinExistence type="predicted"/>
<name>A0ABS7CJ08_9BACL</name>
<organism evidence="2 3">
    <name type="scientific">Paenibacillus sepulcri</name>
    <dbReference type="NCBI Taxonomy" id="359917"/>
    <lineage>
        <taxon>Bacteria</taxon>
        <taxon>Bacillati</taxon>
        <taxon>Bacillota</taxon>
        <taxon>Bacilli</taxon>
        <taxon>Bacillales</taxon>
        <taxon>Paenibacillaceae</taxon>
        <taxon>Paenibacillus</taxon>
    </lineage>
</organism>
<evidence type="ECO:0000256" key="1">
    <source>
        <dbReference type="SAM" id="SignalP"/>
    </source>
</evidence>
<accession>A0ABS7CJ08</accession>
<gene>
    <name evidence="2" type="ORF">K0U00_43480</name>
</gene>
<feature type="non-terminal residue" evidence="2">
    <location>
        <position position="152"/>
    </location>
</feature>
<evidence type="ECO:0000313" key="2">
    <source>
        <dbReference type="EMBL" id="MBW7460939.1"/>
    </source>
</evidence>
<feature type="signal peptide" evidence="1">
    <location>
        <begin position="1"/>
        <end position="34"/>
    </location>
</feature>
<sequence length="152" mass="15898">MRFKQWFRKSLTFGLAGCICLVSVLGGTAGKAAAEEAALQTFIIDNDTNGTKDGFPVSTAGFGQTGFSYAATSTVNGYAGKSHFTSAGAPEAKWTPADSGQPFGIGTYRVSIFIPKRPAAYGIASVEVYRDGSSDVRQINLAGIANPSGEWV</sequence>
<dbReference type="EMBL" id="JAHZIK010002568">
    <property type="protein sequence ID" value="MBW7460939.1"/>
    <property type="molecule type" value="Genomic_DNA"/>
</dbReference>
<evidence type="ECO:0000313" key="3">
    <source>
        <dbReference type="Proteomes" id="UP001519887"/>
    </source>
</evidence>
<protein>
    <submittedName>
        <fullName evidence="2">Uncharacterized protein</fullName>
    </submittedName>
</protein>
<keyword evidence="3" id="KW-1185">Reference proteome</keyword>
<feature type="chain" id="PRO_5046347742" evidence="1">
    <location>
        <begin position="35"/>
        <end position="152"/>
    </location>
</feature>
<reference evidence="2 3" key="1">
    <citation type="submission" date="2021-07" db="EMBL/GenBank/DDBJ databases">
        <title>Paenibacillus radiodurans sp. nov., isolated from the southeastern edge of Tengger Desert.</title>
        <authorList>
            <person name="Zhang G."/>
        </authorList>
    </citation>
    <scope>NUCLEOTIDE SEQUENCE [LARGE SCALE GENOMIC DNA]</scope>
    <source>
        <strain evidence="2 3">CCM 7311</strain>
    </source>
</reference>
<dbReference type="Proteomes" id="UP001519887">
    <property type="component" value="Unassembled WGS sequence"/>
</dbReference>